<keyword evidence="2" id="KW-1185">Reference proteome</keyword>
<organism evidence="1 2">
    <name type="scientific">Neisseria sicca ATCC 29256</name>
    <dbReference type="NCBI Taxonomy" id="547045"/>
    <lineage>
        <taxon>Bacteria</taxon>
        <taxon>Pseudomonadati</taxon>
        <taxon>Pseudomonadota</taxon>
        <taxon>Betaproteobacteria</taxon>
        <taxon>Neisseriales</taxon>
        <taxon>Neisseriaceae</taxon>
        <taxon>Neisseria</taxon>
    </lineage>
</organism>
<protein>
    <submittedName>
        <fullName evidence="1">Uncharacterized protein</fullName>
    </submittedName>
</protein>
<evidence type="ECO:0000313" key="2">
    <source>
        <dbReference type="Proteomes" id="UP000005365"/>
    </source>
</evidence>
<accession>C6M7I9</accession>
<dbReference type="EMBL" id="ACKO02000016">
    <property type="protein sequence ID" value="EET43737.1"/>
    <property type="molecule type" value="Genomic_DNA"/>
</dbReference>
<reference evidence="1" key="1">
    <citation type="submission" date="2009-07" db="EMBL/GenBank/DDBJ databases">
        <authorList>
            <person name="Weinstock G."/>
            <person name="Sodergren E."/>
            <person name="Clifton S."/>
            <person name="Fulton L."/>
            <person name="Fulton B."/>
            <person name="Courtney L."/>
            <person name="Fronick C."/>
            <person name="Harrison M."/>
            <person name="Strong C."/>
            <person name="Farmer C."/>
            <person name="Delahaunty K."/>
            <person name="Markovic C."/>
            <person name="Hall O."/>
            <person name="Minx P."/>
            <person name="Tomlinson C."/>
            <person name="Mitreva M."/>
            <person name="Nelson J."/>
            <person name="Hou S."/>
            <person name="Wollam A."/>
            <person name="Pepin K.H."/>
            <person name="Johnson M."/>
            <person name="Bhonagiri V."/>
            <person name="Nash W.E."/>
            <person name="Warren W."/>
            <person name="Chinwalla A."/>
            <person name="Mardis E.R."/>
            <person name="Wilson R.K."/>
        </authorList>
    </citation>
    <scope>NUCLEOTIDE SEQUENCE [LARGE SCALE GENOMIC DNA]</scope>
    <source>
        <strain evidence="1">ATCC 29256</strain>
    </source>
</reference>
<gene>
    <name evidence="1" type="ORF">NEISICOT_02498</name>
</gene>
<dbReference type="AlphaFoldDB" id="C6M7I9"/>
<evidence type="ECO:0000313" key="1">
    <source>
        <dbReference type="EMBL" id="EET43737.1"/>
    </source>
</evidence>
<sequence length="51" mass="6031">MATAIDSEFIKNLQYDVSKMQKSENQKHDCENMVSCRHFQTGLRKEVLRNQ</sequence>
<proteinExistence type="predicted"/>
<name>C6M7I9_NEISI</name>
<dbReference type="Proteomes" id="UP000005365">
    <property type="component" value="Unassembled WGS sequence"/>
</dbReference>
<comment type="caution">
    <text evidence="1">The sequence shown here is derived from an EMBL/GenBank/DDBJ whole genome shotgun (WGS) entry which is preliminary data.</text>
</comment>